<feature type="compositionally biased region" description="Low complexity" evidence="9">
    <location>
        <begin position="17"/>
        <end position="42"/>
    </location>
</feature>
<proteinExistence type="inferred from homology"/>
<dbReference type="EC" id="3.6.1.74" evidence="8"/>
<gene>
    <name evidence="11" type="ORF">L211DRAFT_779430</name>
</gene>
<evidence type="ECO:0000256" key="1">
    <source>
        <dbReference type="ARBA" id="ARBA00001946"/>
    </source>
</evidence>
<feature type="domain" description="mRNA triphosphatase Cet1-like" evidence="10">
    <location>
        <begin position="106"/>
        <end position="380"/>
    </location>
</feature>
<evidence type="ECO:0000256" key="4">
    <source>
        <dbReference type="ARBA" id="ARBA00022664"/>
    </source>
</evidence>
<comment type="catalytic activity">
    <reaction evidence="7">
        <text>a 5'-end triphospho-ribonucleoside in mRNA + H2O = a 5'-end diphospho-ribonucleoside in mRNA + phosphate + H(+)</text>
        <dbReference type="Rhea" id="RHEA:67004"/>
        <dbReference type="Rhea" id="RHEA-COMP:17164"/>
        <dbReference type="Rhea" id="RHEA-COMP:17165"/>
        <dbReference type="ChEBI" id="CHEBI:15377"/>
        <dbReference type="ChEBI" id="CHEBI:15378"/>
        <dbReference type="ChEBI" id="CHEBI:43474"/>
        <dbReference type="ChEBI" id="CHEBI:167616"/>
        <dbReference type="ChEBI" id="CHEBI:167618"/>
        <dbReference type="EC" id="3.6.1.74"/>
    </reaction>
    <physiologicalReaction direction="left-to-right" evidence="7">
        <dbReference type="Rhea" id="RHEA:67005"/>
    </physiologicalReaction>
</comment>
<comment type="function">
    <text evidence="8">First step of mRNA capping. Converts the 5'-triphosphate end of a nascent mRNA chain into a diphosphate end.</text>
</comment>
<reference evidence="11 12" key="1">
    <citation type="journal article" date="2018" name="Nat. Ecol. Evol.">
        <title>Pezizomycetes genomes reveal the molecular basis of ectomycorrhizal truffle lifestyle.</title>
        <authorList>
            <person name="Murat C."/>
            <person name="Payen T."/>
            <person name="Noel B."/>
            <person name="Kuo A."/>
            <person name="Morin E."/>
            <person name="Chen J."/>
            <person name="Kohler A."/>
            <person name="Krizsan K."/>
            <person name="Balestrini R."/>
            <person name="Da Silva C."/>
            <person name="Montanini B."/>
            <person name="Hainaut M."/>
            <person name="Levati E."/>
            <person name="Barry K.W."/>
            <person name="Belfiori B."/>
            <person name="Cichocki N."/>
            <person name="Clum A."/>
            <person name="Dockter R.B."/>
            <person name="Fauchery L."/>
            <person name="Guy J."/>
            <person name="Iotti M."/>
            <person name="Le Tacon F."/>
            <person name="Lindquist E.A."/>
            <person name="Lipzen A."/>
            <person name="Malagnac F."/>
            <person name="Mello A."/>
            <person name="Molinier V."/>
            <person name="Miyauchi S."/>
            <person name="Poulain J."/>
            <person name="Riccioni C."/>
            <person name="Rubini A."/>
            <person name="Sitrit Y."/>
            <person name="Splivallo R."/>
            <person name="Traeger S."/>
            <person name="Wang M."/>
            <person name="Zifcakova L."/>
            <person name="Wipf D."/>
            <person name="Zambonelli A."/>
            <person name="Paolocci F."/>
            <person name="Nowrousian M."/>
            <person name="Ottonello S."/>
            <person name="Baldrian P."/>
            <person name="Spatafora J.W."/>
            <person name="Henrissat B."/>
            <person name="Nagy L.G."/>
            <person name="Aury J.M."/>
            <person name="Wincker P."/>
            <person name="Grigoriev I.V."/>
            <person name="Bonfante P."/>
            <person name="Martin F.M."/>
        </authorList>
    </citation>
    <scope>NUCLEOTIDE SEQUENCE [LARGE SCALE GENOMIC DNA]</scope>
    <source>
        <strain evidence="11 12">ATCC MYA-4762</strain>
    </source>
</reference>
<comment type="subcellular location">
    <subcellularLocation>
        <location evidence="2 8">Nucleus</location>
    </subcellularLocation>
</comment>
<evidence type="ECO:0000256" key="6">
    <source>
        <dbReference type="ARBA" id="ARBA00023242"/>
    </source>
</evidence>
<comment type="subunit">
    <text evidence="8">Heterodimer. The mRNA-capping enzyme is composed of two separate chains alpha and beta, respectively a mRNA guanylyltransferase and an mRNA 5'-triphosphate monophosphatase.</text>
</comment>
<accession>A0A3N4M2Q9</accession>
<evidence type="ECO:0000259" key="10">
    <source>
        <dbReference type="Pfam" id="PF02940"/>
    </source>
</evidence>
<protein>
    <recommendedName>
        <fullName evidence="8">mRNA-capping enzyme subunit beta</fullName>
        <ecNumber evidence="8">3.6.1.74</ecNumber>
    </recommendedName>
    <alternativeName>
        <fullName evidence="8">mRNA 5'-phosphatase</fullName>
    </alternativeName>
    <alternativeName>
        <fullName evidence="8">mRNA 5'-triphosphate monophosphatase</fullName>
    </alternativeName>
</protein>
<dbReference type="PANTHER" id="PTHR28118">
    <property type="entry name" value="POLYNUCLEOTIDE 5'-TRIPHOSPHATASE-RELATED"/>
    <property type="match status" value="1"/>
</dbReference>
<evidence type="ECO:0000313" key="12">
    <source>
        <dbReference type="Proteomes" id="UP000267821"/>
    </source>
</evidence>
<organism evidence="11 12">
    <name type="scientific">Terfezia boudieri ATCC MYA-4762</name>
    <dbReference type="NCBI Taxonomy" id="1051890"/>
    <lineage>
        <taxon>Eukaryota</taxon>
        <taxon>Fungi</taxon>
        <taxon>Dikarya</taxon>
        <taxon>Ascomycota</taxon>
        <taxon>Pezizomycotina</taxon>
        <taxon>Pezizomycetes</taxon>
        <taxon>Pezizales</taxon>
        <taxon>Pezizaceae</taxon>
        <taxon>Terfezia</taxon>
    </lineage>
</organism>
<feature type="compositionally biased region" description="Polar residues" evidence="9">
    <location>
        <begin position="66"/>
        <end position="76"/>
    </location>
</feature>
<dbReference type="GO" id="GO:0031533">
    <property type="term" value="C:mRNA capping enzyme complex"/>
    <property type="evidence" value="ECO:0007669"/>
    <property type="project" value="UniProtKB-UniRule"/>
</dbReference>
<dbReference type="InterPro" id="IPR033469">
    <property type="entry name" value="CYTH-like_dom_sf"/>
</dbReference>
<dbReference type="GO" id="GO:0140818">
    <property type="term" value="F:mRNA 5'-triphosphate monophosphatase activity"/>
    <property type="evidence" value="ECO:0007669"/>
    <property type="project" value="UniProtKB-EC"/>
</dbReference>
<dbReference type="STRING" id="1051890.A0A3N4M2Q9"/>
<dbReference type="Gene3D" id="3.20.100.10">
    <property type="entry name" value="mRNA triphosphatase Cet1-like"/>
    <property type="match status" value="1"/>
</dbReference>
<dbReference type="GO" id="GO:0004651">
    <property type="term" value="F:polynucleotide 5'-phosphatase activity"/>
    <property type="evidence" value="ECO:0007669"/>
    <property type="project" value="UniProtKB-UniRule"/>
</dbReference>
<dbReference type="InterPro" id="IPR040343">
    <property type="entry name" value="Cet1/Ctl1"/>
</dbReference>
<feature type="region of interest" description="Disordered" evidence="9">
    <location>
        <begin position="319"/>
        <end position="344"/>
    </location>
</feature>
<evidence type="ECO:0000313" key="11">
    <source>
        <dbReference type="EMBL" id="RPB27672.1"/>
    </source>
</evidence>
<feature type="region of interest" description="Disordered" evidence="9">
    <location>
        <begin position="1"/>
        <end position="83"/>
    </location>
</feature>
<name>A0A3N4M2Q9_9PEZI</name>
<keyword evidence="6 8" id="KW-0539">Nucleus</keyword>
<feature type="region of interest" description="Disordered" evidence="9">
    <location>
        <begin position="199"/>
        <end position="237"/>
    </location>
</feature>
<evidence type="ECO:0000256" key="2">
    <source>
        <dbReference type="ARBA" id="ARBA00004123"/>
    </source>
</evidence>
<dbReference type="InParanoid" id="A0A3N4M2Q9"/>
<dbReference type="Proteomes" id="UP000267821">
    <property type="component" value="Unassembled WGS sequence"/>
</dbReference>
<evidence type="ECO:0000256" key="3">
    <source>
        <dbReference type="ARBA" id="ARBA00006345"/>
    </source>
</evidence>
<evidence type="ECO:0000256" key="8">
    <source>
        <dbReference type="RuleBase" id="RU367053"/>
    </source>
</evidence>
<dbReference type="PANTHER" id="PTHR28118:SF1">
    <property type="entry name" value="POLYNUCLEOTIDE 5'-TRIPHOSPHATASE CTL1-RELATED"/>
    <property type="match status" value="1"/>
</dbReference>
<keyword evidence="4 8" id="KW-0507">mRNA processing</keyword>
<evidence type="ECO:0000256" key="9">
    <source>
        <dbReference type="SAM" id="MobiDB-lite"/>
    </source>
</evidence>
<comment type="similarity">
    <text evidence="3 8">Belongs to the fungal TPase family.</text>
</comment>
<feature type="compositionally biased region" description="Basic and acidic residues" evidence="9">
    <location>
        <begin position="333"/>
        <end position="344"/>
    </location>
</feature>
<dbReference type="Pfam" id="PF02940">
    <property type="entry name" value="mRNA_triPase"/>
    <property type="match status" value="1"/>
</dbReference>
<feature type="compositionally biased region" description="Low complexity" evidence="9">
    <location>
        <begin position="206"/>
        <end position="222"/>
    </location>
</feature>
<dbReference type="OrthoDB" id="272147at2759"/>
<keyword evidence="5 8" id="KW-0378">Hydrolase</keyword>
<dbReference type="CDD" id="cd07470">
    <property type="entry name" value="CYTH-like_mRNA_RTPase"/>
    <property type="match status" value="1"/>
</dbReference>
<sequence length="422" mass="47258">MPTRRNPPGQPILQHDQLPQQQVKQEQQSQQSVAPQQSPLQPHTNQKAQAVPIKRENAGVIKRETTGPSNVTQLPALTSHHRPSYPNEHPTLGSWEPSITNTIPYEELTRQITDFLFYKVVKNDDPCLDWTGSGGPILEIEAKLGHLVHKQTQQRLSLPIVTEAVIVEGYRDIAFRSTMTEAQHKSFNRFLNDRFAECQPKPQKLPSQGRSPSPSGSSSPTNAPAPPKHPTRVPMKYRHTKERDTFHEVPPREMQTLPPLVMKLLGNGNKKPKIRLTTDESGTVIKKIIKCRVADLNVFSPGTAFDWRVSVNLEMPYTGEVDEKSGGIGGGKGDGRGGGGERNKDRMSYECLDGKFTVDLTQVTSTFETSKKEHELEIEMDSLTLKKHGTLAAERKENGFQEYVKGFVDNVRVLCKVIPVHY</sequence>
<dbReference type="SUPFAM" id="SSF55154">
    <property type="entry name" value="CYTH-like phosphatases"/>
    <property type="match status" value="1"/>
</dbReference>
<comment type="cofactor">
    <cofactor evidence="1 8">
        <name>Mg(2+)</name>
        <dbReference type="ChEBI" id="CHEBI:18420"/>
    </cofactor>
</comment>
<dbReference type="InterPro" id="IPR037009">
    <property type="entry name" value="mRNA_triPase_Cet1_sf"/>
</dbReference>
<keyword evidence="8" id="KW-0506">mRNA capping</keyword>
<evidence type="ECO:0000256" key="5">
    <source>
        <dbReference type="ARBA" id="ARBA00022801"/>
    </source>
</evidence>
<dbReference type="AlphaFoldDB" id="A0A3N4M2Q9"/>
<dbReference type="GO" id="GO:0006370">
    <property type="term" value="P:7-methylguanosine mRNA capping"/>
    <property type="evidence" value="ECO:0007669"/>
    <property type="project" value="UniProtKB-UniRule"/>
</dbReference>
<keyword evidence="12" id="KW-1185">Reference proteome</keyword>
<evidence type="ECO:0000256" key="7">
    <source>
        <dbReference type="ARBA" id="ARBA00047740"/>
    </source>
</evidence>
<feature type="compositionally biased region" description="Basic and acidic residues" evidence="9">
    <location>
        <begin position="53"/>
        <end position="65"/>
    </location>
</feature>
<dbReference type="InterPro" id="IPR004206">
    <property type="entry name" value="mRNA_triPase_Cet1"/>
</dbReference>
<dbReference type="EMBL" id="ML121531">
    <property type="protein sequence ID" value="RPB27672.1"/>
    <property type="molecule type" value="Genomic_DNA"/>
</dbReference>